<dbReference type="Pfam" id="PF03992">
    <property type="entry name" value="ABM"/>
    <property type="match status" value="1"/>
</dbReference>
<dbReference type="SUPFAM" id="SSF54909">
    <property type="entry name" value="Dimeric alpha+beta barrel"/>
    <property type="match status" value="1"/>
</dbReference>
<keyword evidence="4" id="KW-0503">Monooxygenase</keyword>
<keyword evidence="5" id="KW-1185">Reference proteome</keyword>
<dbReference type="InterPro" id="IPR007138">
    <property type="entry name" value="ABM_dom"/>
</dbReference>
<proteinExistence type="predicted"/>
<keyword evidence="2" id="KW-0732">Signal</keyword>
<evidence type="ECO:0000313" key="5">
    <source>
        <dbReference type="Proteomes" id="UP000588647"/>
    </source>
</evidence>
<gene>
    <name evidence="4" type="ORF">GGR03_003340</name>
</gene>
<dbReference type="AlphaFoldDB" id="A0A7W6HFN9"/>
<accession>A0A7W6HFN9</accession>
<reference evidence="4 5" key="1">
    <citation type="submission" date="2020-08" db="EMBL/GenBank/DDBJ databases">
        <title>Genomic Encyclopedia of Type Strains, Phase IV (KMG-IV): sequencing the most valuable type-strain genomes for metagenomic binning, comparative biology and taxonomic classification.</title>
        <authorList>
            <person name="Goeker M."/>
        </authorList>
    </citation>
    <scope>NUCLEOTIDE SEQUENCE [LARGE SCALE GENOMIC DNA]</scope>
    <source>
        <strain evidence="4 5">DSM 103570</strain>
    </source>
</reference>
<dbReference type="Proteomes" id="UP000588647">
    <property type="component" value="Unassembled WGS sequence"/>
</dbReference>
<evidence type="ECO:0000256" key="2">
    <source>
        <dbReference type="SAM" id="SignalP"/>
    </source>
</evidence>
<feature type="region of interest" description="Disordered" evidence="1">
    <location>
        <begin position="99"/>
        <end position="128"/>
    </location>
</feature>
<evidence type="ECO:0000313" key="4">
    <source>
        <dbReference type="EMBL" id="MBB4004252.1"/>
    </source>
</evidence>
<feature type="chain" id="PRO_5030517643" evidence="2">
    <location>
        <begin position="27"/>
        <end position="128"/>
    </location>
</feature>
<evidence type="ECO:0000256" key="1">
    <source>
        <dbReference type="SAM" id="MobiDB-lite"/>
    </source>
</evidence>
<keyword evidence="4" id="KW-0560">Oxidoreductase</keyword>
<feature type="signal peptide" evidence="2">
    <location>
        <begin position="1"/>
        <end position="26"/>
    </location>
</feature>
<protein>
    <submittedName>
        <fullName evidence="4">Quinol monooxygenase YgiN</fullName>
    </submittedName>
</protein>
<dbReference type="GO" id="GO:0004497">
    <property type="term" value="F:monooxygenase activity"/>
    <property type="evidence" value="ECO:0007669"/>
    <property type="project" value="UniProtKB-KW"/>
</dbReference>
<dbReference type="Gene3D" id="3.30.70.100">
    <property type="match status" value="1"/>
</dbReference>
<dbReference type="RefSeq" id="WP_183209840.1">
    <property type="nucleotide sequence ID" value="NZ_JAAAMM010000004.1"/>
</dbReference>
<dbReference type="EMBL" id="JACIEM010000004">
    <property type="protein sequence ID" value="MBB4004252.1"/>
    <property type="molecule type" value="Genomic_DNA"/>
</dbReference>
<comment type="caution">
    <text evidence="4">The sequence shown here is derived from an EMBL/GenBank/DDBJ whole genome shotgun (WGS) entry which is preliminary data.</text>
</comment>
<evidence type="ECO:0000259" key="3">
    <source>
        <dbReference type="Pfam" id="PF03992"/>
    </source>
</evidence>
<name>A0A7W6HFN9_9HYPH</name>
<organism evidence="4 5">
    <name type="scientific">Aurantimonas endophytica</name>
    <dbReference type="NCBI Taxonomy" id="1522175"/>
    <lineage>
        <taxon>Bacteria</taxon>
        <taxon>Pseudomonadati</taxon>
        <taxon>Pseudomonadota</taxon>
        <taxon>Alphaproteobacteria</taxon>
        <taxon>Hyphomicrobiales</taxon>
        <taxon>Aurantimonadaceae</taxon>
        <taxon>Aurantimonas</taxon>
    </lineage>
</organism>
<dbReference type="InterPro" id="IPR011008">
    <property type="entry name" value="Dimeric_a/b-barrel"/>
</dbReference>
<feature type="domain" description="ABM" evidence="3">
    <location>
        <begin position="35"/>
        <end position="100"/>
    </location>
</feature>
<sequence>MNWNCRKLIASAALAVSLMATPSVFAESQPATPKVFVWIEIEAAPERIDETREMFHTTIKTYPKPGMLSAVVFEDTQRPGVFHSMQEWEDEAAFQEHMSEADGQEGGLEHATRTLKGPPKLSILKQLD</sequence>